<dbReference type="InterPro" id="IPR036866">
    <property type="entry name" value="RibonucZ/Hydroxyglut_hydro"/>
</dbReference>
<dbReference type="RefSeq" id="WP_012544303.1">
    <property type="nucleotide sequence ID" value="NC_011295.1"/>
</dbReference>
<dbReference type="Proteomes" id="UP000001732">
    <property type="component" value="Chromosome"/>
</dbReference>
<dbReference type="GO" id="GO:0046872">
    <property type="term" value="F:metal ion binding"/>
    <property type="evidence" value="ECO:0007669"/>
    <property type="project" value="UniProtKB-KW"/>
</dbReference>
<evidence type="ECO:0000256" key="1">
    <source>
        <dbReference type="ARBA" id="ARBA00001947"/>
    </source>
</evidence>
<dbReference type="HOGENOM" id="CLU_030571_5_2_9"/>
<evidence type="ECO:0000313" key="7">
    <source>
        <dbReference type="Proteomes" id="UP000001732"/>
    </source>
</evidence>
<reference evidence="7" key="1">
    <citation type="submission" date="2008-08" db="EMBL/GenBank/DDBJ databases">
        <title>The complete genome sequence of Coprothermobacter proteolyticus strain ATCC 5245 / DSM 5265 / BT.</title>
        <authorList>
            <person name="Dodson R.J."/>
            <person name="Durkin A.S."/>
            <person name="Wu M."/>
            <person name="Eisen J."/>
            <person name="Sutton G."/>
        </authorList>
    </citation>
    <scope>NUCLEOTIDE SEQUENCE [LARGE SCALE GENOMIC DNA]</scope>
    <source>
        <strain evidence="7">ATCC 35245 / DSM 5265 / OCM 4 / BT</strain>
    </source>
</reference>
<evidence type="ECO:0000256" key="2">
    <source>
        <dbReference type="ARBA" id="ARBA00022723"/>
    </source>
</evidence>
<dbReference type="EMBL" id="CP001145">
    <property type="protein sequence ID" value="ACI17651.1"/>
    <property type="molecule type" value="Genomic_DNA"/>
</dbReference>
<evidence type="ECO:0000259" key="5">
    <source>
        <dbReference type="SMART" id="SM00849"/>
    </source>
</evidence>
<evidence type="ECO:0000256" key="3">
    <source>
        <dbReference type="ARBA" id="ARBA00022801"/>
    </source>
</evidence>
<protein>
    <submittedName>
        <fullName evidence="6">Metallo-beta-lactamase domain protein, putative</fullName>
    </submittedName>
</protein>
<dbReference type="InterPro" id="IPR051453">
    <property type="entry name" value="MBL_Glyoxalase_II"/>
</dbReference>
<feature type="domain" description="Metallo-beta-lactamase" evidence="5">
    <location>
        <begin position="12"/>
        <end position="172"/>
    </location>
</feature>
<dbReference type="InterPro" id="IPR001279">
    <property type="entry name" value="Metallo-B-lactamas"/>
</dbReference>
<keyword evidence="3" id="KW-0378">Hydrolase</keyword>
<accession>B5YA52</accession>
<organism evidence="6 7">
    <name type="scientific">Coprothermobacter proteolyticus (strain ATCC 35245 / DSM 5265 / OCM 4 / BT)</name>
    <dbReference type="NCBI Taxonomy" id="309798"/>
    <lineage>
        <taxon>Bacteria</taxon>
        <taxon>Pseudomonadati</taxon>
        <taxon>Coprothermobacterota</taxon>
        <taxon>Coprothermobacteria</taxon>
        <taxon>Coprothermobacterales</taxon>
        <taxon>Coprothermobacteraceae</taxon>
        <taxon>Coprothermobacter</taxon>
    </lineage>
</organism>
<dbReference type="STRING" id="309798.COPRO5265_1348"/>
<evidence type="ECO:0000256" key="4">
    <source>
        <dbReference type="ARBA" id="ARBA00022833"/>
    </source>
</evidence>
<dbReference type="SMART" id="SM00849">
    <property type="entry name" value="Lactamase_B"/>
    <property type="match status" value="1"/>
</dbReference>
<dbReference type="eggNOG" id="COG0491">
    <property type="taxonomic scope" value="Bacteria"/>
</dbReference>
<dbReference type="GO" id="GO:0016787">
    <property type="term" value="F:hydrolase activity"/>
    <property type="evidence" value="ECO:0007669"/>
    <property type="project" value="UniProtKB-KW"/>
</dbReference>
<dbReference type="Pfam" id="PF00753">
    <property type="entry name" value="Lactamase_B"/>
    <property type="match status" value="1"/>
</dbReference>
<sequence length="180" mass="19788">MELHRVTVTPLKSNCYILKSGTDIAVVDPGGDPEKILERLAKLDGQVKFIIATHYHFDHVGALKELKESVSAPFLIHKNDVPFLDNIIPDQTLTEGDEISLGEETLQVIHTPGHTAGSICLLGDGFILTGDTLFQFSYGRTDYPGGDDFQMQQSLKRLQDILVPGMTVYPGHGLPFVIKS</sequence>
<dbReference type="OrthoDB" id="9802248at2"/>
<keyword evidence="4" id="KW-0862">Zinc</keyword>
<gene>
    <name evidence="6" type="ordered locus">COPRO5265_1348</name>
</gene>
<keyword evidence="7" id="KW-1185">Reference proteome</keyword>
<comment type="cofactor">
    <cofactor evidence="1">
        <name>Zn(2+)</name>
        <dbReference type="ChEBI" id="CHEBI:29105"/>
    </cofactor>
</comment>
<dbReference type="AlphaFoldDB" id="B5YA52"/>
<evidence type="ECO:0000313" key="6">
    <source>
        <dbReference type="EMBL" id="ACI17651.1"/>
    </source>
</evidence>
<proteinExistence type="predicted"/>
<dbReference type="Gene3D" id="3.60.15.10">
    <property type="entry name" value="Ribonuclease Z/Hydroxyacylglutathione hydrolase-like"/>
    <property type="match status" value="1"/>
</dbReference>
<keyword evidence="2" id="KW-0479">Metal-binding</keyword>
<dbReference type="SUPFAM" id="SSF56281">
    <property type="entry name" value="Metallo-hydrolase/oxidoreductase"/>
    <property type="match status" value="1"/>
</dbReference>
<dbReference type="KEGG" id="cpo:COPRO5265_1348"/>
<dbReference type="CDD" id="cd06262">
    <property type="entry name" value="metallo-hydrolase-like_MBL-fold"/>
    <property type="match status" value="1"/>
</dbReference>
<name>B5YA52_COPPD</name>
<dbReference type="PANTHER" id="PTHR46233:SF3">
    <property type="entry name" value="HYDROXYACYLGLUTATHIONE HYDROLASE GLOC"/>
    <property type="match status" value="1"/>
</dbReference>
<reference evidence="6 7" key="2">
    <citation type="journal article" date="2014" name="Genome Announc.">
        <title>Complete Genome Sequence of Coprothermobacter proteolyticus DSM 5265.</title>
        <authorList>
            <person name="Alexiev A."/>
            <person name="Coil D.A."/>
            <person name="Badger J.H."/>
            <person name="Enticknap J."/>
            <person name="Ward N."/>
            <person name="Robb F.T."/>
            <person name="Eisen J.A."/>
        </authorList>
    </citation>
    <scope>NUCLEOTIDE SEQUENCE [LARGE SCALE GENOMIC DNA]</scope>
    <source>
        <strain evidence="7">ATCC 35245 / DSM 5265 / OCM 4 / BT</strain>
    </source>
</reference>
<dbReference type="PANTHER" id="PTHR46233">
    <property type="entry name" value="HYDROXYACYLGLUTATHIONE HYDROLASE GLOC"/>
    <property type="match status" value="1"/>
</dbReference>